<evidence type="ECO:0000259" key="3">
    <source>
        <dbReference type="Pfam" id="PF13145"/>
    </source>
</evidence>
<name>A0A846QI27_9BACT</name>
<dbReference type="PANTHER" id="PTHR47245:SF2">
    <property type="entry name" value="PEPTIDYL-PROLYL CIS-TRANS ISOMERASE HP_0175-RELATED"/>
    <property type="match status" value="1"/>
</dbReference>
<dbReference type="InterPro" id="IPR000297">
    <property type="entry name" value="PPIase_PpiC"/>
</dbReference>
<feature type="region of interest" description="Disordered" evidence="1">
    <location>
        <begin position="304"/>
        <end position="324"/>
    </location>
</feature>
<dbReference type="AlphaFoldDB" id="A0A846QI27"/>
<feature type="compositionally biased region" description="Acidic residues" evidence="1">
    <location>
        <begin position="309"/>
        <end position="324"/>
    </location>
</feature>
<dbReference type="EMBL" id="JAATJA010000001">
    <property type="protein sequence ID" value="NJB66760.1"/>
    <property type="molecule type" value="Genomic_DNA"/>
</dbReference>
<dbReference type="GO" id="GO:0003755">
    <property type="term" value="F:peptidyl-prolyl cis-trans isomerase activity"/>
    <property type="evidence" value="ECO:0007669"/>
    <property type="project" value="InterPro"/>
</dbReference>
<dbReference type="Gene3D" id="1.10.4030.10">
    <property type="entry name" value="Porin chaperone SurA, peptide-binding domain"/>
    <property type="match status" value="1"/>
</dbReference>
<dbReference type="PANTHER" id="PTHR47245">
    <property type="entry name" value="PEPTIDYLPROLYL ISOMERASE"/>
    <property type="match status" value="1"/>
</dbReference>
<sequence length="324" mass="36543">MNKRYLSAIIALFLCLQLGACGGNAEEDGVVARVNGRPITLDRLELKYDFMHLDSSFDASPTVAGLKNDYGRLLGDLIVQELVEQELEKRGLSVTSEELTAAEDEVRADYPGDTFEQVLVEEYIDIRYWRQELRARLGIEKFFGEVLRPRITIGYEEAEAYYKDHINEFYLPPRLHIHLVSGPSRDAVQSAVDLYRKEGNVEAIAGKFEQVVVRELRVREDRLTIAWKNALKNLAPGQTTPVMTGEADFQSIIFMERSPAKVLDPSRAYPVVEKVLVERKLREAFDAWLDDALAHATVQVSPLLRPADEDGAPAEEEPAEPVAR</sequence>
<dbReference type="InterPro" id="IPR027304">
    <property type="entry name" value="Trigger_fact/SurA_dom_sf"/>
</dbReference>
<protein>
    <recommendedName>
        <fullName evidence="3">PpiC domain-containing protein</fullName>
    </recommendedName>
</protein>
<dbReference type="Pfam" id="PF13624">
    <property type="entry name" value="SurA_N_3"/>
    <property type="match status" value="1"/>
</dbReference>
<gene>
    <name evidence="4" type="ORF">GGQ74_000400</name>
</gene>
<dbReference type="InterPro" id="IPR050245">
    <property type="entry name" value="PrsA_foldase"/>
</dbReference>
<comment type="caution">
    <text evidence="4">The sequence shown here is derived from an EMBL/GenBank/DDBJ whole genome shotgun (WGS) entry which is preliminary data.</text>
</comment>
<evidence type="ECO:0000313" key="4">
    <source>
        <dbReference type="EMBL" id="NJB66760.1"/>
    </source>
</evidence>
<dbReference type="Pfam" id="PF13145">
    <property type="entry name" value="Rotamase_2"/>
    <property type="match status" value="1"/>
</dbReference>
<evidence type="ECO:0000256" key="1">
    <source>
        <dbReference type="SAM" id="MobiDB-lite"/>
    </source>
</evidence>
<proteinExistence type="predicted"/>
<reference evidence="4 5" key="1">
    <citation type="submission" date="2020-03" db="EMBL/GenBank/DDBJ databases">
        <title>Genomic Encyclopedia of Type Strains, Phase IV (KMG-IV): sequencing the most valuable type-strain genomes for metagenomic binning, comparative biology and taxonomic classification.</title>
        <authorList>
            <person name="Goeker M."/>
        </authorList>
    </citation>
    <scope>NUCLEOTIDE SEQUENCE [LARGE SCALE GENOMIC DNA]</scope>
    <source>
        <strain evidence="4 5">DSM 24233</strain>
    </source>
</reference>
<keyword evidence="5" id="KW-1185">Reference proteome</keyword>
<evidence type="ECO:0000313" key="5">
    <source>
        <dbReference type="Proteomes" id="UP000580856"/>
    </source>
</evidence>
<dbReference type="SUPFAM" id="SSF109998">
    <property type="entry name" value="Triger factor/SurA peptide-binding domain-like"/>
    <property type="match status" value="1"/>
</dbReference>
<organism evidence="4 5">
    <name type="scientific">Desulfobaculum xiamenense</name>
    <dbReference type="NCBI Taxonomy" id="995050"/>
    <lineage>
        <taxon>Bacteria</taxon>
        <taxon>Pseudomonadati</taxon>
        <taxon>Thermodesulfobacteriota</taxon>
        <taxon>Desulfovibrionia</taxon>
        <taxon>Desulfovibrionales</taxon>
        <taxon>Desulfovibrionaceae</taxon>
        <taxon>Desulfobaculum</taxon>
    </lineage>
</organism>
<feature type="domain" description="PpiC" evidence="3">
    <location>
        <begin position="156"/>
        <end position="246"/>
    </location>
</feature>
<evidence type="ECO:0000256" key="2">
    <source>
        <dbReference type="SAM" id="SignalP"/>
    </source>
</evidence>
<accession>A0A846QI27</accession>
<dbReference type="RefSeq" id="WP_167939868.1">
    <property type="nucleotide sequence ID" value="NZ_JAATJA010000001.1"/>
</dbReference>
<feature type="signal peptide" evidence="2">
    <location>
        <begin position="1"/>
        <end position="25"/>
    </location>
</feature>
<keyword evidence="2" id="KW-0732">Signal</keyword>
<feature type="chain" id="PRO_5032423899" description="PpiC domain-containing protein" evidence="2">
    <location>
        <begin position="26"/>
        <end position="324"/>
    </location>
</feature>
<dbReference type="Proteomes" id="UP000580856">
    <property type="component" value="Unassembled WGS sequence"/>
</dbReference>